<feature type="compositionally biased region" description="Low complexity" evidence="1">
    <location>
        <begin position="53"/>
        <end position="103"/>
    </location>
</feature>
<dbReference type="SUPFAM" id="SSF49785">
    <property type="entry name" value="Galactose-binding domain-like"/>
    <property type="match status" value="1"/>
</dbReference>
<dbReference type="AlphaFoldDB" id="A0A9P9H9T9"/>
<protein>
    <recommendedName>
        <fullName evidence="5">CBM-cenC domain-containing protein</fullName>
    </recommendedName>
</protein>
<dbReference type="Gene3D" id="2.60.120.260">
    <property type="entry name" value="Galactose-binding domain-like"/>
    <property type="match status" value="1"/>
</dbReference>
<feature type="region of interest" description="Disordered" evidence="1">
    <location>
        <begin position="53"/>
        <end position="106"/>
    </location>
</feature>
<dbReference type="EMBL" id="JAGTJS010000011">
    <property type="protein sequence ID" value="KAH7252983.1"/>
    <property type="molecule type" value="Genomic_DNA"/>
</dbReference>
<dbReference type="Proteomes" id="UP000736672">
    <property type="component" value="Unassembled WGS sequence"/>
</dbReference>
<comment type="caution">
    <text evidence="3">The sequence shown here is derived from an EMBL/GenBank/DDBJ whole genome shotgun (WGS) entry which is preliminary data.</text>
</comment>
<gene>
    <name evidence="3" type="ORF">B0J15DRAFT_513282</name>
</gene>
<name>A0A9P9H9T9_FUSSL</name>
<keyword evidence="2" id="KW-0732">Signal</keyword>
<reference evidence="3" key="1">
    <citation type="journal article" date="2021" name="Nat. Commun.">
        <title>Genetic determinants of endophytism in the Arabidopsis root mycobiome.</title>
        <authorList>
            <person name="Mesny F."/>
            <person name="Miyauchi S."/>
            <person name="Thiergart T."/>
            <person name="Pickel B."/>
            <person name="Atanasova L."/>
            <person name="Karlsson M."/>
            <person name="Huettel B."/>
            <person name="Barry K.W."/>
            <person name="Haridas S."/>
            <person name="Chen C."/>
            <person name="Bauer D."/>
            <person name="Andreopoulos W."/>
            <person name="Pangilinan J."/>
            <person name="LaButti K."/>
            <person name="Riley R."/>
            <person name="Lipzen A."/>
            <person name="Clum A."/>
            <person name="Drula E."/>
            <person name="Henrissat B."/>
            <person name="Kohler A."/>
            <person name="Grigoriev I.V."/>
            <person name="Martin F.M."/>
            <person name="Hacquard S."/>
        </authorList>
    </citation>
    <scope>NUCLEOTIDE SEQUENCE</scope>
    <source>
        <strain evidence="3">FSSC 5 MPI-SDFR-AT-0091</strain>
    </source>
</reference>
<evidence type="ECO:0000313" key="4">
    <source>
        <dbReference type="Proteomes" id="UP000736672"/>
    </source>
</evidence>
<organism evidence="3 4">
    <name type="scientific">Fusarium solani</name>
    <name type="common">Filamentous fungus</name>
    <dbReference type="NCBI Taxonomy" id="169388"/>
    <lineage>
        <taxon>Eukaryota</taxon>
        <taxon>Fungi</taxon>
        <taxon>Dikarya</taxon>
        <taxon>Ascomycota</taxon>
        <taxon>Pezizomycotina</taxon>
        <taxon>Sordariomycetes</taxon>
        <taxon>Hypocreomycetidae</taxon>
        <taxon>Hypocreales</taxon>
        <taxon>Nectriaceae</taxon>
        <taxon>Fusarium</taxon>
        <taxon>Fusarium solani species complex</taxon>
    </lineage>
</organism>
<accession>A0A9P9H9T9</accession>
<evidence type="ECO:0000256" key="2">
    <source>
        <dbReference type="SAM" id="SignalP"/>
    </source>
</evidence>
<evidence type="ECO:0000256" key="1">
    <source>
        <dbReference type="SAM" id="MobiDB-lite"/>
    </source>
</evidence>
<feature type="signal peptide" evidence="2">
    <location>
        <begin position="1"/>
        <end position="20"/>
    </location>
</feature>
<sequence>MALRKVLAACAALALVGVDASRCRPHSSHAISSSTVTESSTVITSSSAIESSTAASTTVSEQASSSTTVSEEVSSSTTQSSEASSSTVDSSATSTTSTVPTSTGYLSNPGFDNNGAGWTLAGQASINDYNWYHDAVGAALLSVTETGQDAGSSISTPLRNLVPGQDYEVSMYWSLNWWWDPDVCSYVFYIDDQDFTSAVQTTSGWVQLSTSFTAPKADPELKIQLWCSAIPDNGESDWEPLVNAYIDDVAIVESN</sequence>
<proteinExistence type="predicted"/>
<feature type="chain" id="PRO_5040494544" description="CBM-cenC domain-containing protein" evidence="2">
    <location>
        <begin position="21"/>
        <end position="255"/>
    </location>
</feature>
<dbReference type="InterPro" id="IPR008979">
    <property type="entry name" value="Galactose-bd-like_sf"/>
</dbReference>
<evidence type="ECO:0000313" key="3">
    <source>
        <dbReference type="EMBL" id="KAH7252983.1"/>
    </source>
</evidence>
<keyword evidence="4" id="KW-1185">Reference proteome</keyword>
<dbReference type="OrthoDB" id="5101772at2759"/>
<evidence type="ECO:0008006" key="5">
    <source>
        <dbReference type="Google" id="ProtNLM"/>
    </source>
</evidence>